<evidence type="ECO:0000313" key="2">
    <source>
        <dbReference type="Proteomes" id="UP000790377"/>
    </source>
</evidence>
<dbReference type="Proteomes" id="UP000790377">
    <property type="component" value="Unassembled WGS sequence"/>
</dbReference>
<gene>
    <name evidence="1" type="ORF">BJ138DRAFT_1000551</name>
</gene>
<proteinExistence type="predicted"/>
<evidence type="ECO:0000313" key="1">
    <source>
        <dbReference type="EMBL" id="KAH7914300.1"/>
    </source>
</evidence>
<organism evidence="1 2">
    <name type="scientific">Hygrophoropsis aurantiaca</name>
    <dbReference type="NCBI Taxonomy" id="72124"/>
    <lineage>
        <taxon>Eukaryota</taxon>
        <taxon>Fungi</taxon>
        <taxon>Dikarya</taxon>
        <taxon>Basidiomycota</taxon>
        <taxon>Agaricomycotina</taxon>
        <taxon>Agaricomycetes</taxon>
        <taxon>Agaricomycetidae</taxon>
        <taxon>Boletales</taxon>
        <taxon>Coniophorineae</taxon>
        <taxon>Hygrophoropsidaceae</taxon>
        <taxon>Hygrophoropsis</taxon>
    </lineage>
</organism>
<reference evidence="1" key="1">
    <citation type="journal article" date="2021" name="New Phytol.">
        <title>Evolutionary innovations through gain and loss of genes in the ectomycorrhizal Boletales.</title>
        <authorList>
            <person name="Wu G."/>
            <person name="Miyauchi S."/>
            <person name="Morin E."/>
            <person name="Kuo A."/>
            <person name="Drula E."/>
            <person name="Varga T."/>
            <person name="Kohler A."/>
            <person name="Feng B."/>
            <person name="Cao Y."/>
            <person name="Lipzen A."/>
            <person name="Daum C."/>
            <person name="Hundley H."/>
            <person name="Pangilinan J."/>
            <person name="Johnson J."/>
            <person name="Barry K."/>
            <person name="LaButti K."/>
            <person name="Ng V."/>
            <person name="Ahrendt S."/>
            <person name="Min B."/>
            <person name="Choi I.G."/>
            <person name="Park H."/>
            <person name="Plett J.M."/>
            <person name="Magnuson J."/>
            <person name="Spatafora J.W."/>
            <person name="Nagy L.G."/>
            <person name="Henrissat B."/>
            <person name="Grigoriev I.V."/>
            <person name="Yang Z.L."/>
            <person name="Xu J."/>
            <person name="Martin F.M."/>
        </authorList>
    </citation>
    <scope>NUCLEOTIDE SEQUENCE</scope>
    <source>
        <strain evidence="1">ATCC 28755</strain>
    </source>
</reference>
<keyword evidence="2" id="KW-1185">Reference proteome</keyword>
<name>A0ACB8AM90_9AGAM</name>
<dbReference type="EMBL" id="MU267616">
    <property type="protein sequence ID" value="KAH7914300.1"/>
    <property type="molecule type" value="Genomic_DNA"/>
</dbReference>
<comment type="caution">
    <text evidence="1">The sequence shown here is derived from an EMBL/GenBank/DDBJ whole genome shotgun (WGS) entry which is preliminary data.</text>
</comment>
<protein>
    <submittedName>
        <fullName evidence="1">Uncharacterized protein</fullName>
    </submittedName>
</protein>
<accession>A0ACB8AM90</accession>
<sequence length="579" mass="64273">MATGSDDDVPLAQRIPTALTAQRTIRKQVRDERQQRRLERASKRSDTISPKEPPAPVPLPARGATHAPRQRSISAAPAPVTEHLRRERTRHKPTPIDAFPVDDLTKKLASLQSAISPPATAPPGFNMGPLSAKIKMPGTGARTPLTSQGFDQTSFLQQQPLRSAGLSQERTLRPMRSFHRDKRSTEPSPAPADPSSQRLGRSSTSTHRRPLDDSSTRGGETSPRGISESASNNIDHLLRAARRSEDSRRPAVVPPRTSSERTRDTDSPTSREVQRPPVPPLPPIDIITSFAQQTPAKSRTTQQRIFVGDMQRFNIVEITPNTNAGDVIGLVASQGALDKSTGWMLWELAQDFGMERPIRSYELLSDVTASWNKDKMLNAFMIKTTRLASLLSRSNMPTSSPTNRGYVEWESKRGKWSKRWMELREHSLWLSKRDTGKDETFLCSLSNFDVYYVTRKHKSPKPFVFAVKSTDNLTLFEDASDYLHVFSCNQKDGEKWMDAILVARSYVLYQERHVLFAKPGDPTTSSKSLSRSGTRKQSSASRPAQPLVQVAPPSSASAVTPVAFEPGSLLAKRKGEAQS</sequence>